<dbReference type="PANTHER" id="PTHR10361:SF28">
    <property type="entry name" value="P3 PROTEIN-RELATED"/>
    <property type="match status" value="1"/>
</dbReference>
<feature type="transmembrane region" description="Helical" evidence="5">
    <location>
        <begin position="259"/>
        <end position="280"/>
    </location>
</feature>
<dbReference type="PANTHER" id="PTHR10361">
    <property type="entry name" value="SODIUM-BILE ACID COTRANSPORTER"/>
    <property type="match status" value="1"/>
</dbReference>
<keyword evidence="4 5" id="KW-0472">Membrane</keyword>
<comment type="caution">
    <text evidence="6">The sequence shown here is derived from an EMBL/GenBank/DDBJ whole genome shotgun (WGS) entry which is preliminary data.</text>
</comment>
<feature type="transmembrane region" description="Helical" evidence="5">
    <location>
        <begin position="67"/>
        <end position="91"/>
    </location>
</feature>
<dbReference type="Proteomes" id="UP000095658">
    <property type="component" value="Unassembled WGS sequence"/>
</dbReference>
<organism evidence="6 7">
    <name type="scientific">Domibacillus iocasae</name>
    <dbReference type="NCBI Taxonomy" id="1714016"/>
    <lineage>
        <taxon>Bacteria</taxon>
        <taxon>Bacillati</taxon>
        <taxon>Bacillota</taxon>
        <taxon>Bacilli</taxon>
        <taxon>Bacillales</taxon>
        <taxon>Bacillaceae</taxon>
        <taxon>Domibacillus</taxon>
    </lineage>
</organism>
<dbReference type="GO" id="GO:0016020">
    <property type="term" value="C:membrane"/>
    <property type="evidence" value="ECO:0007669"/>
    <property type="project" value="UniProtKB-SubCell"/>
</dbReference>
<evidence type="ECO:0000256" key="4">
    <source>
        <dbReference type="ARBA" id="ARBA00023136"/>
    </source>
</evidence>
<feature type="transmembrane region" description="Helical" evidence="5">
    <location>
        <begin position="124"/>
        <end position="146"/>
    </location>
</feature>
<dbReference type="Pfam" id="PF01758">
    <property type="entry name" value="SBF"/>
    <property type="match status" value="1"/>
</dbReference>
<dbReference type="AlphaFoldDB" id="A0A1E7DT44"/>
<feature type="transmembrane region" description="Helical" evidence="5">
    <location>
        <begin position="225"/>
        <end position="247"/>
    </location>
</feature>
<gene>
    <name evidence="6" type="ORF">BA724_15510</name>
</gene>
<dbReference type="OrthoDB" id="1551454at2"/>
<dbReference type="EMBL" id="MAMP01000004">
    <property type="protein sequence ID" value="OES46252.1"/>
    <property type="molecule type" value="Genomic_DNA"/>
</dbReference>
<feature type="transmembrane region" description="Helical" evidence="5">
    <location>
        <begin position="12"/>
        <end position="31"/>
    </location>
</feature>
<protein>
    <recommendedName>
        <fullName evidence="8">Bile acid:sodium symporter</fullName>
    </recommendedName>
</protein>
<accession>A0A1E7DT44</accession>
<comment type="subcellular location">
    <subcellularLocation>
        <location evidence="1">Membrane</location>
        <topology evidence="1">Multi-pass membrane protein</topology>
    </subcellularLocation>
</comment>
<proteinExistence type="predicted"/>
<keyword evidence="3 5" id="KW-1133">Transmembrane helix</keyword>
<keyword evidence="7" id="KW-1185">Reference proteome</keyword>
<feature type="transmembrane region" description="Helical" evidence="5">
    <location>
        <begin position="158"/>
        <end position="180"/>
    </location>
</feature>
<dbReference type="RefSeq" id="WP_069937152.1">
    <property type="nucleotide sequence ID" value="NZ_MAMP01000004.1"/>
</dbReference>
<reference evidence="6 7" key="1">
    <citation type="submission" date="2016-06" db="EMBL/GenBank/DDBJ databases">
        <title>Domibacillus iocasae genome sequencing.</title>
        <authorList>
            <person name="Verma A."/>
            <person name="Pal Y."/>
            <person name="Ojha A.K."/>
            <person name="Krishnamurthi S."/>
        </authorList>
    </citation>
    <scope>NUCLEOTIDE SEQUENCE [LARGE SCALE GENOMIC DNA]</scope>
    <source>
        <strain evidence="6 7">DSM 29979</strain>
    </source>
</reference>
<name>A0A1E7DT44_9BACI</name>
<feature type="transmembrane region" description="Helical" evidence="5">
    <location>
        <begin position="37"/>
        <end position="55"/>
    </location>
</feature>
<evidence type="ECO:0000256" key="5">
    <source>
        <dbReference type="SAM" id="Phobius"/>
    </source>
</evidence>
<sequence length="316" mass="34923">MLGAINIFLARWMPILTPLSVLTGVLLADYIHSWVKIVPWVFAFMTLTGSLNSNFRMFHHTMTHPFPIFLALMILHLITPVFAWTVGHFMFPDDPLTVTGFTLALVIPTGITSVMWVTMYKGSVPLALVIILIDTMLSPLVVPFSMSVLAGSKVEMDVMAMVSGLFWMIVLPSLLGMMMNEWLKAEKASRISQALSPFSKLSLPIVIAINSAVVAPYLRDIDAKFIQILLAIFFVVLCGYLLSWGLAAAFRQPRENIVTLLYTGGMRNISAGAVIAVNFFPPQAAVPVVVCMLFQQLLAAFHGFLLTKAYPREARA</sequence>
<dbReference type="InterPro" id="IPR002657">
    <property type="entry name" value="BilAc:Na_symport/Acr3"/>
</dbReference>
<feature type="transmembrane region" description="Helical" evidence="5">
    <location>
        <begin position="286"/>
        <end position="306"/>
    </location>
</feature>
<evidence type="ECO:0008006" key="8">
    <source>
        <dbReference type="Google" id="ProtNLM"/>
    </source>
</evidence>
<evidence type="ECO:0000256" key="3">
    <source>
        <dbReference type="ARBA" id="ARBA00022989"/>
    </source>
</evidence>
<dbReference type="InterPro" id="IPR038770">
    <property type="entry name" value="Na+/solute_symporter_sf"/>
</dbReference>
<evidence type="ECO:0000313" key="6">
    <source>
        <dbReference type="EMBL" id="OES46252.1"/>
    </source>
</evidence>
<dbReference type="STRING" id="1714016.BA724_15510"/>
<keyword evidence="2 5" id="KW-0812">Transmembrane</keyword>
<feature type="transmembrane region" description="Helical" evidence="5">
    <location>
        <begin position="201"/>
        <end position="219"/>
    </location>
</feature>
<evidence type="ECO:0000256" key="2">
    <source>
        <dbReference type="ARBA" id="ARBA00022692"/>
    </source>
</evidence>
<feature type="transmembrane region" description="Helical" evidence="5">
    <location>
        <begin position="97"/>
        <end position="117"/>
    </location>
</feature>
<evidence type="ECO:0000313" key="7">
    <source>
        <dbReference type="Proteomes" id="UP000095658"/>
    </source>
</evidence>
<dbReference type="Gene3D" id="1.20.1530.20">
    <property type="match status" value="1"/>
</dbReference>
<evidence type="ECO:0000256" key="1">
    <source>
        <dbReference type="ARBA" id="ARBA00004141"/>
    </source>
</evidence>
<dbReference type="InterPro" id="IPR004710">
    <property type="entry name" value="Bilac:Na_transpt"/>
</dbReference>